<dbReference type="Proteomes" id="UP000580250">
    <property type="component" value="Unassembled WGS sequence"/>
</dbReference>
<dbReference type="PRINTS" id="PR01951">
    <property type="entry name" value="LANCEUKARYTE"/>
</dbReference>
<feature type="binding site" evidence="2">
    <location>
        <position position="324"/>
    </location>
    <ligand>
        <name>Zn(2+)</name>
        <dbReference type="ChEBI" id="CHEBI:29105"/>
    </ligand>
</feature>
<evidence type="ECO:0000256" key="2">
    <source>
        <dbReference type="PIRSR" id="PIRSR607822-1"/>
    </source>
</evidence>
<name>A0A6V7XBH6_MELEN</name>
<dbReference type="InterPro" id="IPR020464">
    <property type="entry name" value="LanC-like_prot_euk"/>
</dbReference>
<dbReference type="PANTHER" id="PTHR12736">
    <property type="entry name" value="LANC-LIKE PROTEIN"/>
    <property type="match status" value="1"/>
</dbReference>
<dbReference type="SUPFAM" id="SSF158745">
    <property type="entry name" value="LanC-like"/>
    <property type="match status" value="1"/>
</dbReference>
<sequence length="406" mass="46219">MQKNQQFKMEAEELLNKLALKAQTSRYFVNPFFEDSKLAAKYVTEEWILQQIKLLAEQISKRKISSDEYQKEGPYVGPSGIAYSLLRVTQINKNLDFTKQTKNILETQSKISSNSSNKSKYLNGRAGFYLIKFLANLIDLDNFKRKIGKLIEYVVDETEDNEILNGRAGFLAGFLMLRNEDRKKIISDDQIRQVLNAMLEAGRTYSTEHDSDANLMYEWHEKEYLGAAHGLAGILQIFLSYWNFLDSKAKNDVKQTVEWFLGIQLKDGNFPSNTSKIGKEAELVHWCHGATGVLQMLIAANLAAKCCGNLIWKKGILAKGPGICHGIAGSGYGLLLLYRFTKEEEWLNKAKTFGFIMLSMSFKKEARIPDRPWSLFEGWSGALCFLVDLLEPLKAQFPMIPILFDD</sequence>
<reference evidence="3 4" key="1">
    <citation type="submission" date="2020-08" db="EMBL/GenBank/DDBJ databases">
        <authorList>
            <person name="Koutsovoulos G."/>
            <person name="Danchin GJ E."/>
        </authorList>
    </citation>
    <scope>NUCLEOTIDE SEQUENCE [LARGE SCALE GENOMIC DNA]</scope>
</reference>
<dbReference type="AlphaFoldDB" id="A0A6V7XBH6"/>
<proteinExistence type="inferred from homology"/>
<dbReference type="GO" id="GO:0031179">
    <property type="term" value="P:peptide modification"/>
    <property type="evidence" value="ECO:0007669"/>
    <property type="project" value="InterPro"/>
</dbReference>
<dbReference type="EMBL" id="CAJEWN010001346">
    <property type="protein sequence ID" value="CAD2196691.1"/>
    <property type="molecule type" value="Genomic_DNA"/>
</dbReference>
<dbReference type="PANTHER" id="PTHR12736:SF7">
    <property type="entry name" value="LANC-LIKE PROTEIN 3"/>
    <property type="match status" value="1"/>
</dbReference>
<organism evidence="3 4">
    <name type="scientific">Meloidogyne enterolobii</name>
    <name type="common">Root-knot nematode worm</name>
    <name type="synonym">Meloidogyne mayaguensis</name>
    <dbReference type="NCBI Taxonomy" id="390850"/>
    <lineage>
        <taxon>Eukaryota</taxon>
        <taxon>Metazoa</taxon>
        <taxon>Ecdysozoa</taxon>
        <taxon>Nematoda</taxon>
        <taxon>Chromadorea</taxon>
        <taxon>Rhabditida</taxon>
        <taxon>Tylenchina</taxon>
        <taxon>Tylenchomorpha</taxon>
        <taxon>Tylenchoidea</taxon>
        <taxon>Meloidogynidae</taxon>
        <taxon>Meloidogyninae</taxon>
        <taxon>Meloidogyne</taxon>
    </lineage>
</organism>
<comment type="similarity">
    <text evidence="1">Belongs to the LanC-like protein family.</text>
</comment>
<dbReference type="InterPro" id="IPR007822">
    <property type="entry name" value="LANC-like"/>
</dbReference>
<keyword evidence="2" id="KW-0479">Metal-binding</keyword>
<dbReference type="InterPro" id="IPR012341">
    <property type="entry name" value="6hp_glycosidase-like_sf"/>
</dbReference>
<dbReference type="GO" id="GO:0046872">
    <property type="term" value="F:metal ion binding"/>
    <property type="evidence" value="ECO:0007669"/>
    <property type="project" value="UniProtKB-KW"/>
</dbReference>
<dbReference type="OrthoDB" id="10257263at2759"/>
<evidence type="ECO:0000313" key="4">
    <source>
        <dbReference type="Proteomes" id="UP000580250"/>
    </source>
</evidence>
<accession>A0A6V7XBH6</accession>
<dbReference type="SMART" id="SM01260">
    <property type="entry name" value="LANC_like"/>
    <property type="match status" value="1"/>
</dbReference>
<dbReference type="GO" id="GO:0005975">
    <property type="term" value="P:carbohydrate metabolic process"/>
    <property type="evidence" value="ECO:0007669"/>
    <property type="project" value="InterPro"/>
</dbReference>
<comment type="caution">
    <text evidence="3">The sequence shown here is derived from an EMBL/GenBank/DDBJ whole genome shotgun (WGS) entry which is preliminary data.</text>
</comment>
<dbReference type="PRINTS" id="PR01950">
    <property type="entry name" value="LANCSUPER"/>
</dbReference>
<dbReference type="Pfam" id="PF05147">
    <property type="entry name" value="LANC_like"/>
    <property type="match status" value="1"/>
</dbReference>
<keyword evidence="2" id="KW-0862">Zinc</keyword>
<dbReference type="CDD" id="cd04794">
    <property type="entry name" value="euk_LANCL"/>
    <property type="match status" value="1"/>
</dbReference>
<protein>
    <submittedName>
        <fullName evidence="3">Uncharacterized protein</fullName>
    </submittedName>
</protein>
<evidence type="ECO:0000313" key="3">
    <source>
        <dbReference type="EMBL" id="CAD2196691.1"/>
    </source>
</evidence>
<evidence type="ECO:0000256" key="1">
    <source>
        <dbReference type="ARBA" id="ARBA00007179"/>
    </source>
</evidence>
<feature type="binding site" evidence="2">
    <location>
        <position position="325"/>
    </location>
    <ligand>
        <name>Zn(2+)</name>
        <dbReference type="ChEBI" id="CHEBI:29105"/>
    </ligand>
</feature>
<dbReference type="Gene3D" id="1.50.10.10">
    <property type="match status" value="1"/>
</dbReference>
<feature type="binding site" evidence="2">
    <location>
        <position position="287"/>
    </location>
    <ligand>
        <name>Zn(2+)</name>
        <dbReference type="ChEBI" id="CHEBI:29105"/>
    </ligand>
</feature>
<dbReference type="GO" id="GO:0005886">
    <property type="term" value="C:plasma membrane"/>
    <property type="evidence" value="ECO:0007669"/>
    <property type="project" value="TreeGrafter"/>
</dbReference>
<gene>
    <name evidence="3" type="ORF">MENT_LOCUS49874</name>
</gene>